<dbReference type="Proteomes" id="UP001332931">
    <property type="component" value="Unassembled WGS sequence"/>
</dbReference>
<organism evidence="1 2">
    <name type="scientific">Olsenella absiana</name>
    <dbReference type="NCBI Taxonomy" id="3115222"/>
    <lineage>
        <taxon>Bacteria</taxon>
        <taxon>Bacillati</taxon>
        <taxon>Actinomycetota</taxon>
        <taxon>Coriobacteriia</taxon>
        <taxon>Coriobacteriales</taxon>
        <taxon>Atopobiaceae</taxon>
        <taxon>Olsenella</taxon>
    </lineage>
</organism>
<evidence type="ECO:0000313" key="1">
    <source>
        <dbReference type="EMBL" id="MEE6147571.1"/>
    </source>
</evidence>
<comment type="caution">
    <text evidence="1">The sequence shown here is derived from an EMBL/GenBank/DDBJ whole genome shotgun (WGS) entry which is preliminary data.</text>
</comment>
<reference evidence="1 2" key="1">
    <citation type="submission" date="2024-01" db="EMBL/GenBank/DDBJ databases">
        <title>Description of Olsenella sp. nov., isolated from pig feces.</title>
        <authorList>
            <person name="Chang Y.-H."/>
        </authorList>
    </citation>
    <scope>NUCLEOTIDE SEQUENCE [LARGE SCALE GENOMIC DNA]</scope>
    <source>
        <strain evidence="1 2">YH-ols2223</strain>
    </source>
</reference>
<evidence type="ECO:0008006" key="3">
    <source>
        <dbReference type="Google" id="ProtNLM"/>
    </source>
</evidence>
<dbReference type="RefSeq" id="WP_330958339.1">
    <property type="nucleotide sequence ID" value="NZ_JAZGJQ010000005.1"/>
</dbReference>
<keyword evidence="2" id="KW-1185">Reference proteome</keyword>
<name>A0ABU7RAG3_9ACTN</name>
<dbReference type="EMBL" id="JAZGJQ010000005">
    <property type="protein sequence ID" value="MEE6147571.1"/>
    <property type="molecule type" value="Genomic_DNA"/>
</dbReference>
<gene>
    <name evidence="1" type="ORF">VXJ25_06185</name>
</gene>
<accession>A0ABU7RAG3</accession>
<evidence type="ECO:0000313" key="2">
    <source>
        <dbReference type="Proteomes" id="UP001332931"/>
    </source>
</evidence>
<sequence>MAGRRAREGEWNLAPSAEVVRAQRAERARDAASSAGDVLRRYLGGEFGGHLSDAQRAAAAWYGCNGVVERKHTTGVYLRQGRSAGADPVLGVYVDSSSRLTDFTARREIYLARLANFGYAVSGVEFRLSKRRFVSDRERREEPCAPKPLPRLTPAEEARVQDLVADVPEPLKESVSRAVRFSFMRQKAKEPQDS</sequence>
<protein>
    <recommendedName>
        <fullName evidence="3">DUF721 domain-containing protein</fullName>
    </recommendedName>
</protein>
<proteinExistence type="predicted"/>